<evidence type="ECO:0000256" key="2">
    <source>
        <dbReference type="ARBA" id="ARBA00008122"/>
    </source>
</evidence>
<dbReference type="PROSITE" id="PS51666">
    <property type="entry name" value="QLQ"/>
    <property type="match status" value="1"/>
</dbReference>
<evidence type="ECO:0000259" key="8">
    <source>
        <dbReference type="PROSITE" id="PS51667"/>
    </source>
</evidence>
<dbReference type="GO" id="GO:0099402">
    <property type="term" value="P:plant organ development"/>
    <property type="evidence" value="ECO:0007669"/>
    <property type="project" value="UniProtKB-ARBA"/>
</dbReference>
<feature type="short sequence motif" description="Bipartite nuclear localization signal" evidence="4">
    <location>
        <begin position="115"/>
        <end position="122"/>
    </location>
</feature>
<comment type="function">
    <text evidence="5">Transcription activator.</text>
</comment>
<reference evidence="9" key="2">
    <citation type="submission" date="2022-03" db="EMBL/GenBank/DDBJ databases">
        <title>Draft title - Genomic analysis of global carrot germplasm unveils the trajectory of domestication and the origin of high carotenoid orange carrot.</title>
        <authorList>
            <person name="Iorizzo M."/>
            <person name="Ellison S."/>
            <person name="Senalik D."/>
            <person name="Macko-Podgorni A."/>
            <person name="Grzebelus D."/>
            <person name="Bostan H."/>
            <person name="Rolling W."/>
            <person name="Curaba J."/>
            <person name="Simon P."/>
        </authorList>
    </citation>
    <scope>NUCLEOTIDE SEQUENCE</scope>
    <source>
        <tissue evidence="9">Leaf</tissue>
    </source>
</reference>
<keyword evidence="5" id="KW-0804">Transcription</keyword>
<feature type="domain" description="QLQ" evidence="7">
    <location>
        <begin position="18"/>
        <end position="53"/>
    </location>
</feature>
<organism evidence="9 10">
    <name type="scientific">Daucus carota subsp. sativus</name>
    <name type="common">Carrot</name>
    <dbReference type="NCBI Taxonomy" id="79200"/>
    <lineage>
        <taxon>Eukaryota</taxon>
        <taxon>Viridiplantae</taxon>
        <taxon>Streptophyta</taxon>
        <taxon>Embryophyta</taxon>
        <taxon>Tracheophyta</taxon>
        <taxon>Spermatophyta</taxon>
        <taxon>Magnoliopsida</taxon>
        <taxon>eudicotyledons</taxon>
        <taxon>Gunneridae</taxon>
        <taxon>Pentapetalae</taxon>
        <taxon>asterids</taxon>
        <taxon>campanulids</taxon>
        <taxon>Apiales</taxon>
        <taxon>Apiaceae</taxon>
        <taxon>Apioideae</taxon>
        <taxon>Scandiceae</taxon>
        <taxon>Daucinae</taxon>
        <taxon>Daucus</taxon>
        <taxon>Daucus sect. Daucus</taxon>
    </lineage>
</organism>
<feature type="domain" description="WRC" evidence="8">
    <location>
        <begin position="82"/>
        <end position="126"/>
    </location>
</feature>
<dbReference type="GO" id="GO:0005634">
    <property type="term" value="C:nucleus"/>
    <property type="evidence" value="ECO:0007669"/>
    <property type="project" value="UniProtKB-SubCell"/>
</dbReference>
<feature type="compositionally biased region" description="Low complexity" evidence="6">
    <location>
        <begin position="147"/>
        <end position="160"/>
    </location>
</feature>
<dbReference type="GO" id="GO:0005524">
    <property type="term" value="F:ATP binding"/>
    <property type="evidence" value="ECO:0007669"/>
    <property type="project" value="UniProtKB-UniRule"/>
</dbReference>
<evidence type="ECO:0000313" key="9">
    <source>
        <dbReference type="EMBL" id="WOG90904.1"/>
    </source>
</evidence>
<sequence>MATTALGYPGCSGAEAAAFTRAQWKELERQAMIYKYIVASVPVPPHLLSSDATSCNKSTPDLSLDNQGSSLVYNLKYGNNKDAEPWRCKRTDGKKWRCSRDVAPCQKYCERHMHRGKPRSRKPVEQQQQQQQQVSSTGNKKTRQHLPANAPASPKAPAAPQETSIHNNPSMNLLKNVAETEDVSLRSLQFYSRMDSDWMIESRMMTMETSEQQWHQLMSEGSTTNPSIFQHSNYEKEQELSLLSIPEIENSSTDEYTMFLSPYYNPRDFIDVWSNDSNPEYYSKNKSSGAADANVSPSSLDFSMTMAVRDTFDNEMGQIEMEENRDAYERCRDLNLLSPISWMGSDSGGPLAEVLRPTNAADGDVISPLATSASSPTGVLQRTMLSLSDSSVCNSPTGVATSAAAAEIVGFQWLN</sequence>
<dbReference type="PROSITE" id="PS01054">
    <property type="entry name" value="TRANSALDOLASE_1"/>
    <property type="match status" value="1"/>
</dbReference>
<dbReference type="Pfam" id="PF08880">
    <property type="entry name" value="QLQ"/>
    <property type="match status" value="1"/>
</dbReference>
<feature type="region of interest" description="Disordered" evidence="6">
    <location>
        <begin position="113"/>
        <end position="169"/>
    </location>
</feature>
<feature type="short sequence motif" description="Bipartite nuclear localization signal" evidence="4">
    <location>
        <begin position="87"/>
        <end position="97"/>
    </location>
</feature>
<dbReference type="SMART" id="SM00951">
    <property type="entry name" value="QLQ"/>
    <property type="match status" value="1"/>
</dbReference>
<comment type="subcellular location">
    <subcellularLocation>
        <location evidence="1 4 5">Nucleus</location>
    </subcellularLocation>
</comment>
<accession>A0AAF0WJM7</accession>
<dbReference type="GO" id="GO:0006355">
    <property type="term" value="P:regulation of DNA-templated transcription"/>
    <property type="evidence" value="ECO:0007669"/>
    <property type="project" value="InterPro"/>
</dbReference>
<dbReference type="EMBL" id="CP093345">
    <property type="protein sequence ID" value="WOG90904.1"/>
    <property type="molecule type" value="Genomic_DNA"/>
</dbReference>
<dbReference type="AlphaFoldDB" id="A0AAF0WJM7"/>
<dbReference type="GO" id="GO:0005975">
    <property type="term" value="P:carbohydrate metabolic process"/>
    <property type="evidence" value="ECO:0007669"/>
    <property type="project" value="InterPro"/>
</dbReference>
<evidence type="ECO:0000256" key="5">
    <source>
        <dbReference type="RuleBase" id="RU367127"/>
    </source>
</evidence>
<keyword evidence="10" id="KW-1185">Reference proteome</keyword>
<evidence type="ECO:0000256" key="6">
    <source>
        <dbReference type="SAM" id="MobiDB-lite"/>
    </source>
</evidence>
<evidence type="ECO:0000256" key="4">
    <source>
        <dbReference type="PROSITE-ProRule" id="PRU01002"/>
    </source>
</evidence>
<evidence type="ECO:0000256" key="3">
    <source>
        <dbReference type="ARBA" id="ARBA00023242"/>
    </source>
</evidence>
<dbReference type="PANTHER" id="PTHR31602:SF101">
    <property type="entry name" value="GROWTH-REGULATING FACTOR 7"/>
    <property type="match status" value="1"/>
</dbReference>
<dbReference type="PROSITE" id="PS51667">
    <property type="entry name" value="WRC"/>
    <property type="match status" value="1"/>
</dbReference>
<dbReference type="Proteomes" id="UP000077755">
    <property type="component" value="Chromosome 3"/>
</dbReference>
<keyword evidence="5" id="KW-0805">Transcription regulation</keyword>
<dbReference type="InterPro" id="IPR014977">
    <property type="entry name" value="WRC_dom"/>
</dbReference>
<comment type="similarity">
    <text evidence="2 5">Belongs to the GRF family.</text>
</comment>
<gene>
    <name evidence="9" type="ORF">DCAR_0310151</name>
</gene>
<keyword evidence="5" id="KW-0010">Activator</keyword>
<dbReference type="InterPro" id="IPR031137">
    <property type="entry name" value="GRF"/>
</dbReference>
<dbReference type="Pfam" id="PF08879">
    <property type="entry name" value="WRC"/>
    <property type="match status" value="1"/>
</dbReference>
<name>A0AAF0WJM7_DAUCS</name>
<reference evidence="9" key="1">
    <citation type="journal article" date="2016" name="Nat. Genet.">
        <title>A high-quality carrot genome assembly provides new insights into carotenoid accumulation and asterid genome evolution.</title>
        <authorList>
            <person name="Iorizzo M."/>
            <person name="Ellison S."/>
            <person name="Senalik D."/>
            <person name="Zeng P."/>
            <person name="Satapoomin P."/>
            <person name="Huang J."/>
            <person name="Bowman M."/>
            <person name="Iovene M."/>
            <person name="Sanseverino W."/>
            <person name="Cavagnaro P."/>
            <person name="Yildiz M."/>
            <person name="Macko-Podgorni A."/>
            <person name="Moranska E."/>
            <person name="Grzebelus E."/>
            <person name="Grzebelus D."/>
            <person name="Ashrafi H."/>
            <person name="Zheng Z."/>
            <person name="Cheng S."/>
            <person name="Spooner D."/>
            <person name="Van Deynze A."/>
            <person name="Simon P."/>
        </authorList>
    </citation>
    <scope>NUCLEOTIDE SEQUENCE</scope>
    <source>
        <tissue evidence="9">Leaf</tissue>
    </source>
</reference>
<dbReference type="InterPro" id="IPR018225">
    <property type="entry name" value="Transaldolase_AS"/>
</dbReference>
<evidence type="ECO:0000256" key="1">
    <source>
        <dbReference type="ARBA" id="ARBA00004123"/>
    </source>
</evidence>
<comment type="domain">
    <text evidence="5">The QLQ domain and WRC domain may be involved in protein-protein interaction and DNA-binding, respectively.</text>
</comment>
<keyword evidence="3 4" id="KW-0539">Nucleus</keyword>
<dbReference type="GO" id="GO:0006351">
    <property type="term" value="P:DNA-templated transcription"/>
    <property type="evidence" value="ECO:0007669"/>
    <property type="project" value="UniProtKB-UniRule"/>
</dbReference>
<evidence type="ECO:0000259" key="7">
    <source>
        <dbReference type="PROSITE" id="PS51666"/>
    </source>
</evidence>
<evidence type="ECO:0000313" key="10">
    <source>
        <dbReference type="Proteomes" id="UP000077755"/>
    </source>
</evidence>
<proteinExistence type="inferred from homology"/>
<dbReference type="PANTHER" id="PTHR31602">
    <property type="entry name" value="GROWTH-REGULATING FACTOR 5"/>
    <property type="match status" value="1"/>
</dbReference>
<dbReference type="InterPro" id="IPR014978">
    <property type="entry name" value="Gln-Leu-Gln_QLQ"/>
</dbReference>
<protein>
    <recommendedName>
        <fullName evidence="5">Growth-regulating factor</fullName>
    </recommendedName>
</protein>